<sequence length="232" mass="24742">MPAGYSVAVVIPARDEAATLAGVLAAIPRDAVDRVVVVDNGSADRTAEVARAAAVAVVAEERRGYGAACLAGLAHLRAHPPQAVAFLDADGSDDPAELPRLLAPLLEGRADLVVGSRVRSAEAGSLTPAQRLGNRIAVFLIRWLFGVRFTDLGPFRAVRWQTLEALGMRDRDYGWTVEMQARAACARVRCLEIPVRHRRRIAGRSKVAGTIRGSVGAGWKILLTIARVRLGG</sequence>
<dbReference type="CDD" id="cd04179">
    <property type="entry name" value="DPM_DPG-synthase_like"/>
    <property type="match status" value="1"/>
</dbReference>
<dbReference type="InterPro" id="IPR050256">
    <property type="entry name" value="Glycosyltransferase_2"/>
</dbReference>
<comment type="caution">
    <text evidence="2">The sequence shown here is derived from an EMBL/GenBank/DDBJ whole genome shotgun (WGS) entry which is preliminary data.</text>
</comment>
<gene>
    <name evidence="2" type="ORF">E6K78_07615</name>
</gene>
<proteinExistence type="predicted"/>
<dbReference type="SUPFAM" id="SSF53448">
    <property type="entry name" value="Nucleotide-diphospho-sugar transferases"/>
    <property type="match status" value="1"/>
</dbReference>
<evidence type="ECO:0000313" key="3">
    <source>
        <dbReference type="Proteomes" id="UP000316609"/>
    </source>
</evidence>
<evidence type="ECO:0000259" key="1">
    <source>
        <dbReference type="Pfam" id="PF00535"/>
    </source>
</evidence>
<dbReference type="GO" id="GO:0016740">
    <property type="term" value="F:transferase activity"/>
    <property type="evidence" value="ECO:0007669"/>
    <property type="project" value="UniProtKB-KW"/>
</dbReference>
<reference evidence="2 3" key="1">
    <citation type="journal article" date="2019" name="Nat. Microbiol.">
        <title>Mediterranean grassland soil C-N compound turnover is dependent on rainfall and depth, and is mediated by genomically divergent microorganisms.</title>
        <authorList>
            <person name="Diamond S."/>
            <person name="Andeer P.F."/>
            <person name="Li Z."/>
            <person name="Crits-Christoph A."/>
            <person name="Burstein D."/>
            <person name="Anantharaman K."/>
            <person name="Lane K.R."/>
            <person name="Thomas B.C."/>
            <person name="Pan C."/>
            <person name="Northen T.R."/>
            <person name="Banfield J.F."/>
        </authorList>
    </citation>
    <scope>NUCLEOTIDE SEQUENCE [LARGE SCALE GENOMIC DNA]</scope>
    <source>
        <strain evidence="2">WS_8</strain>
    </source>
</reference>
<feature type="domain" description="Glycosyltransferase 2-like" evidence="1">
    <location>
        <begin position="9"/>
        <end position="157"/>
    </location>
</feature>
<evidence type="ECO:0000313" key="2">
    <source>
        <dbReference type="EMBL" id="TMQ65485.1"/>
    </source>
</evidence>
<dbReference type="InterPro" id="IPR029044">
    <property type="entry name" value="Nucleotide-diphossugar_trans"/>
</dbReference>
<name>A0A538TPI3_UNCEI</name>
<dbReference type="PANTHER" id="PTHR48090:SF7">
    <property type="entry name" value="RFBJ PROTEIN"/>
    <property type="match status" value="1"/>
</dbReference>
<dbReference type="Proteomes" id="UP000316609">
    <property type="component" value="Unassembled WGS sequence"/>
</dbReference>
<dbReference type="InterPro" id="IPR001173">
    <property type="entry name" value="Glyco_trans_2-like"/>
</dbReference>
<dbReference type="EMBL" id="VBOY01000070">
    <property type="protein sequence ID" value="TMQ65485.1"/>
    <property type="molecule type" value="Genomic_DNA"/>
</dbReference>
<dbReference type="Gene3D" id="3.90.550.10">
    <property type="entry name" value="Spore Coat Polysaccharide Biosynthesis Protein SpsA, Chain A"/>
    <property type="match status" value="1"/>
</dbReference>
<dbReference type="PANTHER" id="PTHR48090">
    <property type="entry name" value="UNDECAPRENYL-PHOSPHATE 4-DEOXY-4-FORMAMIDO-L-ARABINOSE TRANSFERASE-RELATED"/>
    <property type="match status" value="1"/>
</dbReference>
<dbReference type="Pfam" id="PF00535">
    <property type="entry name" value="Glycos_transf_2"/>
    <property type="match status" value="1"/>
</dbReference>
<organism evidence="2 3">
    <name type="scientific">Eiseniibacteriota bacterium</name>
    <dbReference type="NCBI Taxonomy" id="2212470"/>
    <lineage>
        <taxon>Bacteria</taxon>
        <taxon>Candidatus Eiseniibacteriota</taxon>
    </lineage>
</organism>
<dbReference type="AlphaFoldDB" id="A0A538TPI3"/>
<accession>A0A538TPI3</accession>
<keyword evidence="2" id="KW-0808">Transferase</keyword>
<protein>
    <submittedName>
        <fullName evidence="2">Glycosyltransferase family 2 protein</fullName>
    </submittedName>
</protein>